<feature type="signal peptide" evidence="1">
    <location>
        <begin position="1"/>
        <end position="17"/>
    </location>
</feature>
<dbReference type="EMBL" id="CP028324">
    <property type="protein sequence ID" value="AVR96451.1"/>
    <property type="molecule type" value="Genomic_DNA"/>
</dbReference>
<keyword evidence="1" id="KW-0732">Signal</keyword>
<dbReference type="AlphaFoldDB" id="A0A2R4CA34"/>
<dbReference type="InterPro" id="IPR000073">
    <property type="entry name" value="AB_hydrolase_1"/>
</dbReference>
<dbReference type="Pfam" id="PF00561">
    <property type="entry name" value="Abhydrolase_1"/>
    <property type="match status" value="1"/>
</dbReference>
<dbReference type="PRINTS" id="PR00111">
    <property type="entry name" value="ABHYDROLASE"/>
</dbReference>
<dbReference type="GO" id="GO:0016787">
    <property type="term" value="F:hydrolase activity"/>
    <property type="evidence" value="ECO:0007669"/>
    <property type="project" value="UniProtKB-KW"/>
</dbReference>
<evidence type="ECO:0000313" key="3">
    <source>
        <dbReference type="EMBL" id="AVR96451.1"/>
    </source>
</evidence>
<keyword evidence="4" id="KW-1185">Reference proteome</keyword>
<accession>A0A2R4CA34</accession>
<dbReference type="OrthoDB" id="5853561at2"/>
<dbReference type="RefSeq" id="WP_107141798.1">
    <property type="nucleotide sequence ID" value="NZ_CP028324.1"/>
</dbReference>
<feature type="domain" description="AB hydrolase-1" evidence="2">
    <location>
        <begin position="58"/>
        <end position="295"/>
    </location>
</feature>
<organism evidence="3 4">
    <name type="scientific">Pseudoduganella armeniaca</name>
    <dbReference type="NCBI Taxonomy" id="2072590"/>
    <lineage>
        <taxon>Bacteria</taxon>
        <taxon>Pseudomonadati</taxon>
        <taxon>Pseudomonadota</taxon>
        <taxon>Betaproteobacteria</taxon>
        <taxon>Burkholderiales</taxon>
        <taxon>Oxalobacteraceae</taxon>
        <taxon>Telluria group</taxon>
        <taxon>Pseudoduganella</taxon>
    </lineage>
</organism>
<evidence type="ECO:0000313" key="4">
    <source>
        <dbReference type="Proteomes" id="UP000240505"/>
    </source>
</evidence>
<proteinExistence type="predicted"/>
<dbReference type="InterPro" id="IPR029058">
    <property type="entry name" value="AB_hydrolase_fold"/>
</dbReference>
<reference evidence="3 4" key="1">
    <citation type="submission" date="2018-03" db="EMBL/GenBank/DDBJ databases">
        <title>Massilia armeniaca sp. nov., isolated from desert soil.</title>
        <authorList>
            <person name="Huang H."/>
            <person name="Ren M."/>
        </authorList>
    </citation>
    <scope>NUCLEOTIDE SEQUENCE [LARGE SCALE GENOMIC DNA]</scope>
    <source>
        <strain evidence="3 4">ZMN-3</strain>
    </source>
</reference>
<feature type="chain" id="PRO_5015320447" evidence="1">
    <location>
        <begin position="18"/>
        <end position="323"/>
    </location>
</feature>
<dbReference type="Gene3D" id="3.40.50.1820">
    <property type="entry name" value="alpha/beta hydrolase"/>
    <property type="match status" value="1"/>
</dbReference>
<dbReference type="PANTHER" id="PTHR43194">
    <property type="entry name" value="HYDROLASE ALPHA/BETA FOLD FAMILY"/>
    <property type="match status" value="1"/>
</dbReference>
<gene>
    <name evidence="3" type="ORF">C9I28_12640</name>
</gene>
<name>A0A2R4CA34_9BURK</name>
<dbReference type="KEGG" id="masz:C9I28_12640"/>
<dbReference type="InterPro" id="IPR050228">
    <property type="entry name" value="Carboxylesterase_BioH"/>
</dbReference>
<evidence type="ECO:0000259" key="2">
    <source>
        <dbReference type="Pfam" id="PF00561"/>
    </source>
</evidence>
<dbReference type="SUPFAM" id="SSF53474">
    <property type="entry name" value="alpha/beta-Hydrolases"/>
    <property type="match status" value="1"/>
</dbReference>
<dbReference type="PANTHER" id="PTHR43194:SF5">
    <property type="entry name" value="PIMELOYL-[ACYL-CARRIER PROTEIN] METHYL ESTER ESTERASE"/>
    <property type="match status" value="1"/>
</dbReference>
<dbReference type="Proteomes" id="UP000240505">
    <property type="component" value="Chromosome"/>
</dbReference>
<protein>
    <submittedName>
        <fullName evidence="3">Alpha/beta hydrolase</fullName>
    </submittedName>
</protein>
<keyword evidence="3" id="KW-0378">Hydrolase</keyword>
<sequence>MIGPVTTALLATPALTAAALAVLTQRVARKVEAALPPRGRFVDVPGTRLHVRELGSGPALLLVHGLGGQMAHFTYGLARRLADRYRVVVVDRPGSGYSHRHADGAGLRTQAGALAALIDTLGLARPVVVGHSLGGAVALTLALEHPDRVAGLALLAPLTQAQDEVPPAFRALTIKSAALRTAVAWTLATPGGMARGASVLRQVFAPEPVPPDFAVNGGGLLSLRPSQFLAAAADLQALPHELPALSARYADLRVPVAVLFGREDRILDWQRHGAGLAAAVPGALLETVAGGHMLPVTQPDVSAAFIDAAAQRALAVPAQVATP</sequence>
<evidence type="ECO:0000256" key="1">
    <source>
        <dbReference type="SAM" id="SignalP"/>
    </source>
</evidence>